<comment type="similarity">
    <text evidence="2 3">Belongs to the small heat shock protein (HSP20) family.</text>
</comment>
<dbReference type="InterPro" id="IPR008978">
    <property type="entry name" value="HSP20-like_chaperone"/>
</dbReference>
<accession>A0A0C3B6B8</accession>
<dbReference type="InterPro" id="IPR002068">
    <property type="entry name" value="A-crystallin/Hsp20_dom"/>
</dbReference>
<dbReference type="Proteomes" id="UP000054166">
    <property type="component" value="Unassembled WGS sequence"/>
</dbReference>
<feature type="domain" description="SHSP" evidence="5">
    <location>
        <begin position="32"/>
        <end position="193"/>
    </location>
</feature>
<dbReference type="Gene3D" id="2.60.40.790">
    <property type="match status" value="1"/>
</dbReference>
<evidence type="ECO:0000256" key="4">
    <source>
        <dbReference type="SAM" id="MobiDB-lite"/>
    </source>
</evidence>
<keyword evidence="1" id="KW-0346">Stress response</keyword>
<dbReference type="AlphaFoldDB" id="A0A0C3B6B8"/>
<evidence type="ECO:0000256" key="2">
    <source>
        <dbReference type="PROSITE-ProRule" id="PRU00285"/>
    </source>
</evidence>
<keyword evidence="7" id="KW-1185">Reference proteome</keyword>
<sequence>MSLFPSGEFTSLFRLLDDYNIHRSGRGGTPNSNIRAFRPKFDVHELKGSYELHGELPGVDQKDVNIEFVDPHTIVIAGRVDRNVTRGTPPASITHDEPAGRITSKEQPKSSQKATVEDESAVKRSSPATGSGSAPADEPEYWVSERSVGEFHRSFTFPSKVDQDAVTANLKNGILSVVVPKLTAQTSKKIRID</sequence>
<feature type="region of interest" description="Disordered" evidence="4">
    <location>
        <begin position="80"/>
        <end position="141"/>
    </location>
</feature>
<evidence type="ECO:0000313" key="7">
    <source>
        <dbReference type="Proteomes" id="UP000054166"/>
    </source>
</evidence>
<reference evidence="7" key="2">
    <citation type="submission" date="2015-01" db="EMBL/GenBank/DDBJ databases">
        <title>Evolutionary Origins and Diversification of the Mycorrhizal Mutualists.</title>
        <authorList>
            <consortium name="DOE Joint Genome Institute"/>
            <consortium name="Mycorrhizal Genomics Consortium"/>
            <person name="Kohler A."/>
            <person name="Kuo A."/>
            <person name="Nagy L.G."/>
            <person name="Floudas D."/>
            <person name="Copeland A."/>
            <person name="Barry K.W."/>
            <person name="Cichocki N."/>
            <person name="Veneault-Fourrey C."/>
            <person name="LaButti K."/>
            <person name="Lindquist E.A."/>
            <person name="Lipzen A."/>
            <person name="Lundell T."/>
            <person name="Morin E."/>
            <person name="Murat C."/>
            <person name="Riley R."/>
            <person name="Ohm R."/>
            <person name="Sun H."/>
            <person name="Tunlid A."/>
            <person name="Henrissat B."/>
            <person name="Grigoriev I.V."/>
            <person name="Hibbett D.S."/>
            <person name="Martin F."/>
        </authorList>
    </citation>
    <scope>NUCLEOTIDE SEQUENCE [LARGE SCALE GENOMIC DNA]</scope>
    <source>
        <strain evidence="7">F 1598</strain>
    </source>
</reference>
<evidence type="ECO:0000259" key="5">
    <source>
        <dbReference type="PROSITE" id="PS01031"/>
    </source>
</evidence>
<gene>
    <name evidence="6" type="ORF">PILCRDRAFT_821123</name>
</gene>
<dbReference type="STRING" id="765440.A0A0C3B6B8"/>
<dbReference type="OrthoDB" id="1431247at2759"/>
<protein>
    <recommendedName>
        <fullName evidence="5">SHSP domain-containing protein</fullName>
    </recommendedName>
</protein>
<evidence type="ECO:0000313" key="6">
    <source>
        <dbReference type="EMBL" id="KIM81778.1"/>
    </source>
</evidence>
<dbReference type="PROSITE" id="PS01031">
    <property type="entry name" value="SHSP"/>
    <property type="match status" value="1"/>
</dbReference>
<dbReference type="CDD" id="cd06464">
    <property type="entry name" value="ACD_sHsps-like"/>
    <property type="match status" value="1"/>
</dbReference>
<reference evidence="6 7" key="1">
    <citation type="submission" date="2014-04" db="EMBL/GenBank/DDBJ databases">
        <authorList>
            <consortium name="DOE Joint Genome Institute"/>
            <person name="Kuo A."/>
            <person name="Tarkka M."/>
            <person name="Buscot F."/>
            <person name="Kohler A."/>
            <person name="Nagy L.G."/>
            <person name="Floudas D."/>
            <person name="Copeland A."/>
            <person name="Barry K.W."/>
            <person name="Cichocki N."/>
            <person name="Veneault-Fourrey C."/>
            <person name="LaButti K."/>
            <person name="Lindquist E.A."/>
            <person name="Lipzen A."/>
            <person name="Lundell T."/>
            <person name="Morin E."/>
            <person name="Murat C."/>
            <person name="Sun H."/>
            <person name="Tunlid A."/>
            <person name="Henrissat B."/>
            <person name="Grigoriev I.V."/>
            <person name="Hibbett D.S."/>
            <person name="Martin F."/>
            <person name="Nordberg H.P."/>
            <person name="Cantor M.N."/>
            <person name="Hua S.X."/>
        </authorList>
    </citation>
    <scope>NUCLEOTIDE SEQUENCE [LARGE SCALE GENOMIC DNA]</scope>
    <source>
        <strain evidence="6 7">F 1598</strain>
    </source>
</reference>
<dbReference type="InterPro" id="IPR031107">
    <property type="entry name" value="Small_HSP"/>
</dbReference>
<dbReference type="FunCoup" id="A0A0C3B6B8">
    <property type="interactions" value="174"/>
</dbReference>
<organism evidence="6 7">
    <name type="scientific">Piloderma croceum (strain F 1598)</name>
    <dbReference type="NCBI Taxonomy" id="765440"/>
    <lineage>
        <taxon>Eukaryota</taxon>
        <taxon>Fungi</taxon>
        <taxon>Dikarya</taxon>
        <taxon>Basidiomycota</taxon>
        <taxon>Agaricomycotina</taxon>
        <taxon>Agaricomycetes</taxon>
        <taxon>Agaricomycetidae</taxon>
        <taxon>Atheliales</taxon>
        <taxon>Atheliaceae</taxon>
        <taxon>Piloderma</taxon>
    </lineage>
</organism>
<evidence type="ECO:0000256" key="1">
    <source>
        <dbReference type="ARBA" id="ARBA00023016"/>
    </source>
</evidence>
<dbReference type="EMBL" id="KN832997">
    <property type="protein sequence ID" value="KIM81778.1"/>
    <property type="molecule type" value="Genomic_DNA"/>
</dbReference>
<dbReference type="SUPFAM" id="SSF49764">
    <property type="entry name" value="HSP20-like chaperones"/>
    <property type="match status" value="1"/>
</dbReference>
<name>A0A0C3B6B8_PILCF</name>
<feature type="compositionally biased region" description="Basic and acidic residues" evidence="4">
    <location>
        <begin position="94"/>
        <end position="108"/>
    </location>
</feature>
<feature type="compositionally biased region" description="Low complexity" evidence="4">
    <location>
        <begin position="125"/>
        <end position="136"/>
    </location>
</feature>
<evidence type="ECO:0000256" key="3">
    <source>
        <dbReference type="RuleBase" id="RU003616"/>
    </source>
</evidence>
<dbReference type="Pfam" id="PF00011">
    <property type="entry name" value="HSP20"/>
    <property type="match status" value="1"/>
</dbReference>
<proteinExistence type="inferred from homology"/>
<dbReference type="PANTHER" id="PTHR11527">
    <property type="entry name" value="HEAT-SHOCK PROTEIN 20 FAMILY MEMBER"/>
    <property type="match status" value="1"/>
</dbReference>
<dbReference type="InParanoid" id="A0A0C3B6B8"/>
<dbReference type="HOGENOM" id="CLU_046737_1_1_1"/>